<sequence>MATAIPVAGAPTVNVTQYWEFVILSSYSSGIKFFCLEGLRTPRSSNVSAWALKKARYFDCRRLTARVVIFDEINPAAKHSERKGTADKTCGQRVFFSGRHGYSQESNQEWKCLWTCAFLIDSKTLEARSLHVRLETFEDWNQNIDSNQNICKHFGMSRLGSALNFEHLIYGS</sequence>
<keyword evidence="2" id="KW-1185">Reference proteome</keyword>
<organism evidence="1 2">
    <name type="scientific">Caerostris darwini</name>
    <dbReference type="NCBI Taxonomy" id="1538125"/>
    <lineage>
        <taxon>Eukaryota</taxon>
        <taxon>Metazoa</taxon>
        <taxon>Ecdysozoa</taxon>
        <taxon>Arthropoda</taxon>
        <taxon>Chelicerata</taxon>
        <taxon>Arachnida</taxon>
        <taxon>Araneae</taxon>
        <taxon>Araneomorphae</taxon>
        <taxon>Entelegynae</taxon>
        <taxon>Araneoidea</taxon>
        <taxon>Araneidae</taxon>
        <taxon>Caerostris</taxon>
    </lineage>
</organism>
<protein>
    <submittedName>
        <fullName evidence="1">Uncharacterized protein</fullName>
    </submittedName>
</protein>
<reference evidence="1 2" key="1">
    <citation type="submission" date="2021-06" db="EMBL/GenBank/DDBJ databases">
        <title>Caerostris darwini draft genome.</title>
        <authorList>
            <person name="Kono N."/>
            <person name="Arakawa K."/>
        </authorList>
    </citation>
    <scope>NUCLEOTIDE SEQUENCE [LARGE SCALE GENOMIC DNA]</scope>
</reference>
<dbReference type="EMBL" id="BPLQ01002703">
    <property type="protein sequence ID" value="GIX95108.1"/>
    <property type="molecule type" value="Genomic_DNA"/>
</dbReference>
<evidence type="ECO:0000313" key="2">
    <source>
        <dbReference type="Proteomes" id="UP001054837"/>
    </source>
</evidence>
<gene>
    <name evidence="1" type="ORF">CDAR_178571</name>
</gene>
<proteinExistence type="predicted"/>
<comment type="caution">
    <text evidence="1">The sequence shown here is derived from an EMBL/GenBank/DDBJ whole genome shotgun (WGS) entry which is preliminary data.</text>
</comment>
<dbReference type="AlphaFoldDB" id="A0AAV4PFB5"/>
<evidence type="ECO:0000313" key="1">
    <source>
        <dbReference type="EMBL" id="GIX95108.1"/>
    </source>
</evidence>
<name>A0AAV4PFB5_9ARAC</name>
<dbReference type="Proteomes" id="UP001054837">
    <property type="component" value="Unassembled WGS sequence"/>
</dbReference>
<accession>A0AAV4PFB5</accession>